<comment type="caution">
    <text evidence="3">The sequence shown here is derived from an EMBL/GenBank/DDBJ whole genome shotgun (WGS) entry which is preliminary data.</text>
</comment>
<organism evidence="3 4">
    <name type="scientific">Amycolatopsis antarctica</name>
    <dbReference type="NCBI Taxonomy" id="1854586"/>
    <lineage>
        <taxon>Bacteria</taxon>
        <taxon>Bacillati</taxon>
        <taxon>Actinomycetota</taxon>
        <taxon>Actinomycetes</taxon>
        <taxon>Pseudonocardiales</taxon>
        <taxon>Pseudonocardiaceae</taxon>
        <taxon>Amycolatopsis</taxon>
    </lineage>
</organism>
<keyword evidence="1" id="KW-0812">Transmembrane</keyword>
<dbReference type="SMART" id="SM00014">
    <property type="entry name" value="acidPPc"/>
    <property type="match status" value="1"/>
</dbReference>
<evidence type="ECO:0000256" key="1">
    <source>
        <dbReference type="SAM" id="Phobius"/>
    </source>
</evidence>
<dbReference type="EMBL" id="NKYE01000027">
    <property type="protein sequence ID" value="OZM70026.1"/>
    <property type="molecule type" value="Genomic_DNA"/>
</dbReference>
<dbReference type="Proteomes" id="UP000242444">
    <property type="component" value="Unassembled WGS sequence"/>
</dbReference>
<dbReference type="Gene3D" id="1.20.144.10">
    <property type="entry name" value="Phosphatidic acid phosphatase type 2/haloperoxidase"/>
    <property type="match status" value="1"/>
</dbReference>
<accession>A0A263CXH1</accession>
<feature type="transmembrane region" description="Helical" evidence="1">
    <location>
        <begin position="60"/>
        <end position="79"/>
    </location>
</feature>
<protein>
    <submittedName>
        <fullName evidence="3">Phosphatidic acid phosphatase</fullName>
    </submittedName>
</protein>
<keyword evidence="1" id="KW-1133">Transmembrane helix</keyword>
<reference evidence="3 4" key="1">
    <citation type="submission" date="2017-07" db="EMBL/GenBank/DDBJ databases">
        <title>Amycolatopsis antarcticus sp. nov., isolated from the surface of an Antarcticus brown macroalga.</title>
        <authorList>
            <person name="Wang J."/>
            <person name="Leiva S."/>
            <person name="Huang J."/>
            <person name="Huang Y."/>
        </authorList>
    </citation>
    <scope>NUCLEOTIDE SEQUENCE [LARGE SCALE GENOMIC DNA]</scope>
    <source>
        <strain evidence="3 4">AU-G6</strain>
    </source>
</reference>
<dbReference type="InterPro" id="IPR000326">
    <property type="entry name" value="PAP2/HPO"/>
</dbReference>
<gene>
    <name evidence="3" type="ORF">CFN78_27570</name>
</gene>
<dbReference type="SUPFAM" id="SSF48317">
    <property type="entry name" value="Acid phosphatase/Vanadium-dependent haloperoxidase"/>
    <property type="match status" value="1"/>
</dbReference>
<dbReference type="InterPro" id="IPR036938">
    <property type="entry name" value="PAP2/HPO_sf"/>
</dbReference>
<evidence type="ECO:0000313" key="4">
    <source>
        <dbReference type="Proteomes" id="UP000242444"/>
    </source>
</evidence>
<feature type="domain" description="Phosphatidic acid phosphatase type 2/haloperoxidase" evidence="2">
    <location>
        <begin position="91"/>
        <end position="196"/>
    </location>
</feature>
<evidence type="ECO:0000313" key="3">
    <source>
        <dbReference type="EMBL" id="OZM70026.1"/>
    </source>
</evidence>
<evidence type="ECO:0000259" key="2">
    <source>
        <dbReference type="SMART" id="SM00014"/>
    </source>
</evidence>
<proteinExistence type="predicted"/>
<dbReference type="InParanoid" id="A0A263CXH1"/>
<dbReference type="OrthoDB" id="3699141at2"/>
<name>A0A263CXH1_9PSEU</name>
<feature type="transmembrane region" description="Helical" evidence="1">
    <location>
        <begin position="185"/>
        <end position="204"/>
    </location>
</feature>
<keyword evidence="4" id="KW-1185">Reference proteome</keyword>
<feature type="transmembrane region" description="Helical" evidence="1">
    <location>
        <begin position="91"/>
        <end position="109"/>
    </location>
</feature>
<sequence length="217" mass="22849">MIHGRTRAAALGVLLLAAFAVLGLLVGERPLPWDFDVRDTFLGDFRGTAGTVTDVISDVLLGPALPVGLGLVLLVAALRARRAGDRTRASVLLRVIVVLALCRLTSFLAKPLFGRDRPRVYPDESFPSGHVVSVASFAAGVLLLTAWLAPRLLRRVAMAAVLATVLAALCRLILGVHWLTDTVGAVLGVAGVALVTGAALRLLPVDRDRAVTERTAA</sequence>
<dbReference type="RefSeq" id="WP_094866170.1">
    <property type="nucleotide sequence ID" value="NZ_NKYE01000027.1"/>
</dbReference>
<dbReference type="Pfam" id="PF01569">
    <property type="entry name" value="PAP2"/>
    <property type="match status" value="1"/>
</dbReference>
<feature type="transmembrane region" description="Helical" evidence="1">
    <location>
        <begin position="129"/>
        <end position="149"/>
    </location>
</feature>
<feature type="transmembrane region" description="Helical" evidence="1">
    <location>
        <begin position="156"/>
        <end position="179"/>
    </location>
</feature>
<dbReference type="AlphaFoldDB" id="A0A263CXH1"/>
<keyword evidence="1" id="KW-0472">Membrane</keyword>